<organism evidence="4">
    <name type="scientific">Clastoptera arizonana</name>
    <name type="common">Arizona spittle bug</name>
    <dbReference type="NCBI Taxonomy" id="38151"/>
    <lineage>
        <taxon>Eukaryota</taxon>
        <taxon>Metazoa</taxon>
        <taxon>Ecdysozoa</taxon>
        <taxon>Arthropoda</taxon>
        <taxon>Hexapoda</taxon>
        <taxon>Insecta</taxon>
        <taxon>Pterygota</taxon>
        <taxon>Neoptera</taxon>
        <taxon>Paraneoptera</taxon>
        <taxon>Hemiptera</taxon>
        <taxon>Auchenorrhyncha</taxon>
        <taxon>Cercopoidea</taxon>
        <taxon>Clastopteridae</taxon>
        <taxon>Clastoptera</taxon>
    </lineage>
</organism>
<feature type="compositionally biased region" description="Polar residues" evidence="1">
    <location>
        <begin position="1"/>
        <end position="11"/>
    </location>
</feature>
<dbReference type="Gene3D" id="1.20.930.10">
    <property type="entry name" value="Conserved domain common to transcription factors TFIIS, elongin A, CRSP70"/>
    <property type="match status" value="1"/>
</dbReference>
<dbReference type="InterPro" id="IPR036218">
    <property type="entry name" value="HIVI-bd_sf"/>
</dbReference>
<dbReference type="InterPro" id="IPR035441">
    <property type="entry name" value="TFIIS/LEDGF_dom_sf"/>
</dbReference>
<feature type="compositionally biased region" description="Polar residues" evidence="1">
    <location>
        <begin position="61"/>
        <end position="71"/>
    </location>
</feature>
<reference evidence="4" key="1">
    <citation type="submission" date="2015-12" db="EMBL/GenBank/DDBJ databases">
        <title>De novo transcriptome assembly of four potential Pierce s Disease insect vectors from Arizona vineyards.</title>
        <authorList>
            <person name="Tassone E.E."/>
        </authorList>
    </citation>
    <scope>NUCLEOTIDE SEQUENCE</scope>
</reference>
<evidence type="ECO:0000256" key="1">
    <source>
        <dbReference type="SAM" id="MobiDB-lite"/>
    </source>
</evidence>
<dbReference type="SUPFAM" id="SSF140576">
    <property type="entry name" value="HIV integrase-binding domain"/>
    <property type="match status" value="1"/>
</dbReference>
<evidence type="ECO:0000313" key="4">
    <source>
        <dbReference type="EMBL" id="JAS17566.1"/>
    </source>
</evidence>
<protein>
    <recommendedName>
        <fullName evidence="2">Lens epithelium-derived growth factor integrase-binding domain-containing protein</fullName>
    </recommendedName>
</protein>
<dbReference type="Pfam" id="PF11467">
    <property type="entry name" value="LEDGF"/>
    <property type="match status" value="1"/>
</dbReference>
<gene>
    <name evidence="4" type="ORF">g.7317</name>
    <name evidence="3" type="ORF">g.7318</name>
</gene>
<name>A0A1B6CVP1_9HEMI</name>
<evidence type="ECO:0000313" key="3">
    <source>
        <dbReference type="EMBL" id="JAS14475.1"/>
    </source>
</evidence>
<dbReference type="EMBL" id="GEDC01022823">
    <property type="protein sequence ID" value="JAS14475.1"/>
    <property type="molecule type" value="Transcribed_RNA"/>
</dbReference>
<accession>A0A1B6CVP1</accession>
<dbReference type="EMBL" id="GEDC01019732">
    <property type="protein sequence ID" value="JAS17566.1"/>
    <property type="molecule type" value="Transcribed_RNA"/>
</dbReference>
<sequence length="405" mass="46298">PIPVSNDSQGLIENDGKEDSLDSNKTVTQMPSKKLKLRNKTKSSQLTKNKSKLKSNESDTDGNTVQNMDVTENNNVPEENSPPKKVKVTRSGRKIKHKKFDDEIDENVDKEGTSNELNKSQTTSECVNTEIIVEIPIDNNLKITENDIFSIHKQILNGEFFDDGVLTVITPSNQLCKFVLNLNRPPFHNEKLRDEWENNLLTDGMKIKYFIEHFGNIPQEFKESLIQKYNTKLIHILPKKTPDYLNVSDLNEKSRFLNTEIQLLRLDCKIKCSLSLDEKPNPKDCIDALEEILHLKIKKLMLLKHCTLMLTIKKLLKYSGNVPEWNMTPDEIVAFLAEAAEIRTKAGSVLDKFKGLFLVPCGKSFLIYFDEQVSDFNRKTGHLTGEEVNDLIVDPTEFQDNEDSE</sequence>
<dbReference type="InterPro" id="IPR021567">
    <property type="entry name" value="LEDGF_IBD"/>
</dbReference>
<evidence type="ECO:0000259" key="2">
    <source>
        <dbReference type="Pfam" id="PF11467"/>
    </source>
</evidence>
<dbReference type="AlphaFoldDB" id="A0A1B6CVP1"/>
<proteinExistence type="predicted"/>
<feature type="non-terminal residue" evidence="4">
    <location>
        <position position="1"/>
    </location>
</feature>
<feature type="region of interest" description="Disordered" evidence="1">
    <location>
        <begin position="1"/>
        <end position="121"/>
    </location>
</feature>
<feature type="compositionally biased region" description="Basic residues" evidence="1">
    <location>
        <begin position="84"/>
        <end position="98"/>
    </location>
</feature>
<feature type="domain" description="Lens epithelium-derived growth factor integrase-binding" evidence="2">
    <location>
        <begin position="260"/>
        <end position="378"/>
    </location>
</feature>